<evidence type="ECO:0000313" key="1">
    <source>
        <dbReference type="EMBL" id="KAF1041317.1"/>
    </source>
</evidence>
<name>A0A7V8FUB7_9BURK</name>
<evidence type="ECO:0000313" key="2">
    <source>
        <dbReference type="Proteomes" id="UP000462435"/>
    </source>
</evidence>
<sequence length="79" mass="8781">MPNMRAKLVLQKIEQFEAIENLHFSAVAAKSYPTDGSDENNTYAKFSPSASLVMTVMNPELLGKFKAGESYYVDFTPAE</sequence>
<proteinExistence type="predicted"/>
<dbReference type="AlphaFoldDB" id="A0A7V8FUB7"/>
<organism evidence="1 2">
    <name type="scientific">Herbaspirillum frisingense</name>
    <dbReference type="NCBI Taxonomy" id="92645"/>
    <lineage>
        <taxon>Bacteria</taxon>
        <taxon>Pseudomonadati</taxon>
        <taxon>Pseudomonadota</taxon>
        <taxon>Betaproteobacteria</taxon>
        <taxon>Burkholderiales</taxon>
        <taxon>Oxalobacteraceae</taxon>
        <taxon>Herbaspirillum</taxon>
    </lineage>
</organism>
<dbReference type="Proteomes" id="UP000462435">
    <property type="component" value="Unassembled WGS sequence"/>
</dbReference>
<gene>
    <name evidence="1" type="ORF">GAK35_03407</name>
</gene>
<protein>
    <submittedName>
        <fullName evidence="1">Uncharacterized protein</fullName>
    </submittedName>
</protein>
<reference evidence="2" key="1">
    <citation type="journal article" date="2020" name="MBio">
        <title>Horizontal gene transfer to a defensive symbiont with a reduced genome amongst a multipartite beetle microbiome.</title>
        <authorList>
            <person name="Waterworth S.C."/>
            <person name="Florez L.V."/>
            <person name="Rees E.R."/>
            <person name="Hertweck C."/>
            <person name="Kaltenpoth M."/>
            <person name="Kwan J.C."/>
        </authorList>
    </citation>
    <scope>NUCLEOTIDE SEQUENCE [LARGE SCALE GENOMIC DNA]</scope>
</reference>
<accession>A0A7V8FUB7</accession>
<comment type="caution">
    <text evidence="1">The sequence shown here is derived from an EMBL/GenBank/DDBJ whole genome shotgun (WGS) entry which is preliminary data.</text>
</comment>
<dbReference type="EMBL" id="WNDX01000128">
    <property type="protein sequence ID" value="KAF1041317.1"/>
    <property type="molecule type" value="Genomic_DNA"/>
</dbReference>